<protein>
    <submittedName>
        <fullName evidence="2">Uncharacterized protein</fullName>
    </submittedName>
</protein>
<dbReference type="EMBL" id="LLXI01002128">
    <property type="protein sequence ID" value="PKY56285.1"/>
    <property type="molecule type" value="Genomic_DNA"/>
</dbReference>
<accession>A0A2I1HBS2</accession>
<keyword evidence="1" id="KW-0812">Transmembrane</keyword>
<keyword evidence="1" id="KW-0472">Membrane</keyword>
<keyword evidence="1" id="KW-1133">Transmembrane helix</keyword>
<evidence type="ECO:0000313" key="2">
    <source>
        <dbReference type="EMBL" id="PKY56285.1"/>
    </source>
</evidence>
<gene>
    <name evidence="2" type="ORF">RhiirA4_476469</name>
</gene>
<organism evidence="2 3">
    <name type="scientific">Rhizophagus irregularis</name>
    <dbReference type="NCBI Taxonomy" id="588596"/>
    <lineage>
        <taxon>Eukaryota</taxon>
        <taxon>Fungi</taxon>
        <taxon>Fungi incertae sedis</taxon>
        <taxon>Mucoromycota</taxon>
        <taxon>Glomeromycotina</taxon>
        <taxon>Glomeromycetes</taxon>
        <taxon>Glomerales</taxon>
        <taxon>Glomeraceae</taxon>
        <taxon>Rhizophagus</taxon>
    </lineage>
</organism>
<name>A0A2I1HBS2_9GLOM</name>
<comment type="caution">
    <text evidence="2">The sequence shown here is derived from an EMBL/GenBank/DDBJ whole genome shotgun (WGS) entry which is preliminary data.</text>
</comment>
<sequence length="172" mass="19667">MASSYNISTLSWDEVLAKIREVENLCAKYALKQETLMARFNSLPDGSSAKSRAYLAFDLFRQLNDFYFGCLYCKILAAYVMFCFCHACHIHDKKLIQTPSPPPSSPFTLPCKRVSERQEDGYFKNLTSRRLGISYRKSYAFQNVLKHDNGQFSACTLISYSAYKSTSQPSKK</sequence>
<proteinExistence type="predicted"/>
<reference evidence="2 3" key="1">
    <citation type="submission" date="2015-10" db="EMBL/GenBank/DDBJ databases">
        <title>Genome analyses suggest a sexual origin of heterokaryosis in a supposedly ancient asexual fungus.</title>
        <authorList>
            <person name="Ropars J."/>
            <person name="Sedzielewska K."/>
            <person name="Noel J."/>
            <person name="Charron P."/>
            <person name="Farinelli L."/>
            <person name="Marton T."/>
            <person name="Kruger M."/>
            <person name="Pelin A."/>
            <person name="Brachmann A."/>
            <person name="Corradi N."/>
        </authorList>
    </citation>
    <scope>NUCLEOTIDE SEQUENCE [LARGE SCALE GENOMIC DNA]</scope>
    <source>
        <strain evidence="2 3">A4</strain>
    </source>
</reference>
<evidence type="ECO:0000256" key="1">
    <source>
        <dbReference type="SAM" id="Phobius"/>
    </source>
</evidence>
<keyword evidence="3" id="KW-1185">Reference proteome</keyword>
<evidence type="ECO:0000313" key="3">
    <source>
        <dbReference type="Proteomes" id="UP000234323"/>
    </source>
</evidence>
<dbReference type="AlphaFoldDB" id="A0A2I1HBS2"/>
<dbReference type="Proteomes" id="UP000234323">
    <property type="component" value="Unassembled WGS sequence"/>
</dbReference>
<feature type="transmembrane region" description="Helical" evidence="1">
    <location>
        <begin position="66"/>
        <end position="87"/>
    </location>
</feature>